<organism evidence="2 3">
    <name type="scientific">Lentinus tigrinus ALCF2SS1-6</name>
    <dbReference type="NCBI Taxonomy" id="1328759"/>
    <lineage>
        <taxon>Eukaryota</taxon>
        <taxon>Fungi</taxon>
        <taxon>Dikarya</taxon>
        <taxon>Basidiomycota</taxon>
        <taxon>Agaricomycotina</taxon>
        <taxon>Agaricomycetes</taxon>
        <taxon>Polyporales</taxon>
        <taxon>Polyporaceae</taxon>
        <taxon>Lentinus</taxon>
    </lineage>
</organism>
<dbReference type="AlphaFoldDB" id="A0A5C2RWK0"/>
<dbReference type="Gene3D" id="3.40.50.1820">
    <property type="entry name" value="alpha/beta hydrolase"/>
    <property type="match status" value="1"/>
</dbReference>
<dbReference type="InterPro" id="IPR000073">
    <property type="entry name" value="AB_hydrolase_1"/>
</dbReference>
<proteinExistence type="predicted"/>
<evidence type="ECO:0000313" key="2">
    <source>
        <dbReference type="EMBL" id="RPD55330.1"/>
    </source>
</evidence>
<dbReference type="OrthoDB" id="5311491at2759"/>
<dbReference type="Proteomes" id="UP000313359">
    <property type="component" value="Unassembled WGS sequence"/>
</dbReference>
<sequence>MAQTETTLLRTFLDSGAPPGSTDYTTLVIIHGWGFHGGNFKKLIPLAPKFNTRVVLVNRRDYPGSVPFTAEQRAEINRLASAPAGTPGAAEALDVLMKERARELYDYLVELVRRGGVVPAQGKKGGLVLAGWSLGATWLSALLTHVASFPVEDVNLKGYVRRIVYYDSSYICHGYNRPKELYHPLHDPELEPSKVMEQFGIWVSAYFAHGDVGDSGLAALASHHYLDSPSPTITRMTAEEIAESTYSAPGEEGGSELGIAMASIAHGTYASLRKGAFHLQDLVPGADDWRDVEIRYLWCDASIWEMPLAYVTLKTELEEAKKAGKATRNVAWVRFRGANHFAHWDLPEKTLRGFLGEDAELQ</sequence>
<protein>
    <recommendedName>
        <fullName evidence="1">AB hydrolase-1 domain-containing protein</fullName>
    </recommendedName>
</protein>
<accession>A0A5C2RWK0</accession>
<reference evidence="2" key="1">
    <citation type="journal article" date="2018" name="Genome Biol. Evol.">
        <title>Genomics and development of Lentinus tigrinus, a white-rot wood-decaying mushroom with dimorphic fruiting bodies.</title>
        <authorList>
            <person name="Wu B."/>
            <person name="Xu Z."/>
            <person name="Knudson A."/>
            <person name="Carlson A."/>
            <person name="Chen N."/>
            <person name="Kovaka S."/>
            <person name="LaButti K."/>
            <person name="Lipzen A."/>
            <person name="Pennachio C."/>
            <person name="Riley R."/>
            <person name="Schakwitz W."/>
            <person name="Umezawa K."/>
            <person name="Ohm R.A."/>
            <person name="Grigoriev I.V."/>
            <person name="Nagy L.G."/>
            <person name="Gibbons J."/>
            <person name="Hibbett D."/>
        </authorList>
    </citation>
    <scope>NUCLEOTIDE SEQUENCE [LARGE SCALE GENOMIC DNA]</scope>
    <source>
        <strain evidence="2">ALCF2SS1-6</strain>
    </source>
</reference>
<keyword evidence="3" id="KW-1185">Reference proteome</keyword>
<evidence type="ECO:0000313" key="3">
    <source>
        <dbReference type="Proteomes" id="UP000313359"/>
    </source>
</evidence>
<feature type="domain" description="AB hydrolase-1" evidence="1">
    <location>
        <begin position="27"/>
        <end position="349"/>
    </location>
</feature>
<gene>
    <name evidence="2" type="ORF">L227DRAFT_595625</name>
</gene>
<dbReference type="SUPFAM" id="SSF53474">
    <property type="entry name" value="alpha/beta-Hydrolases"/>
    <property type="match status" value="1"/>
</dbReference>
<dbReference type="Pfam" id="PF12697">
    <property type="entry name" value="Abhydrolase_6"/>
    <property type="match status" value="1"/>
</dbReference>
<evidence type="ECO:0000259" key="1">
    <source>
        <dbReference type="Pfam" id="PF12697"/>
    </source>
</evidence>
<name>A0A5C2RWK0_9APHY</name>
<dbReference type="InterPro" id="IPR029058">
    <property type="entry name" value="AB_hydrolase_fold"/>
</dbReference>
<dbReference type="EMBL" id="ML122296">
    <property type="protein sequence ID" value="RPD55330.1"/>
    <property type="molecule type" value="Genomic_DNA"/>
</dbReference>